<sequence>MVTPHDIVLRAAPDADDAYVAAFADPEALLAAAGVSTPLRVAHFMAQVLHETAGLTLSIESGRYSAKALGRMWDSGNWRRYFADRAACVAMAGQCRIDHGVALFSLVYGNRMGNGPPETRDGWTYRGRGLLQTTGRGAYRRFGERWGVPFEQEPDLVRAPAHALKPALGEWQDKKCNEAADHNDIARVTRCINGGQIGLEDRQRWFARVWRLVIGAPPAENATAWQVQAALIAAGFDSGAPDGIVGPRTRAAILAYRAARQLPPLPTITLDLRRSLGLR</sequence>
<dbReference type="RefSeq" id="WP_345865525.1">
    <property type="nucleotide sequence ID" value="NZ_JBDIMF010000006.1"/>
</dbReference>
<dbReference type="PANTHER" id="PTHR34408">
    <property type="entry name" value="FAMILY PROTEIN, PUTATIVE-RELATED"/>
    <property type="match status" value="1"/>
</dbReference>
<dbReference type="InterPro" id="IPR023346">
    <property type="entry name" value="Lysozyme-like_dom_sf"/>
</dbReference>
<dbReference type="InterPro" id="IPR036366">
    <property type="entry name" value="PGBDSf"/>
</dbReference>
<name>A0ABU9XV25_9SPHN</name>
<organism evidence="2 3">
    <name type="scientific">Sphingomonas qilianensis</name>
    <dbReference type="NCBI Taxonomy" id="1736690"/>
    <lineage>
        <taxon>Bacteria</taxon>
        <taxon>Pseudomonadati</taxon>
        <taxon>Pseudomonadota</taxon>
        <taxon>Alphaproteobacteria</taxon>
        <taxon>Sphingomonadales</taxon>
        <taxon>Sphingomonadaceae</taxon>
        <taxon>Sphingomonas</taxon>
    </lineage>
</organism>
<evidence type="ECO:0000313" key="3">
    <source>
        <dbReference type="Proteomes" id="UP001404104"/>
    </source>
</evidence>
<dbReference type="PANTHER" id="PTHR34408:SF1">
    <property type="entry name" value="GLYCOSYL HYDROLASE FAMILY 19 DOMAIN-CONTAINING PROTEIN HI_1415"/>
    <property type="match status" value="1"/>
</dbReference>
<dbReference type="InterPro" id="IPR052354">
    <property type="entry name" value="Cell_Wall_Dynamics_Protein"/>
</dbReference>
<keyword evidence="3" id="KW-1185">Reference proteome</keyword>
<dbReference type="SUPFAM" id="SSF53955">
    <property type="entry name" value="Lysozyme-like"/>
    <property type="match status" value="1"/>
</dbReference>
<reference evidence="2 3" key="1">
    <citation type="submission" date="2024-05" db="EMBL/GenBank/DDBJ databases">
        <authorList>
            <person name="Liu Q."/>
            <person name="Xin Y.-H."/>
        </authorList>
    </citation>
    <scope>NUCLEOTIDE SEQUENCE [LARGE SCALE GENOMIC DNA]</scope>
    <source>
        <strain evidence="2 3">CGMCC 1.15349</strain>
    </source>
</reference>
<dbReference type="InterPro" id="IPR036365">
    <property type="entry name" value="PGBD-like_sf"/>
</dbReference>
<dbReference type="SUPFAM" id="SSF47090">
    <property type="entry name" value="PGBD-like"/>
    <property type="match status" value="1"/>
</dbReference>
<dbReference type="Gene3D" id="1.10.101.10">
    <property type="entry name" value="PGBD-like superfamily/PGBD"/>
    <property type="match status" value="1"/>
</dbReference>
<proteinExistence type="predicted"/>
<feature type="domain" description="Peptidoglycan binding-like" evidence="1">
    <location>
        <begin position="226"/>
        <end position="264"/>
    </location>
</feature>
<dbReference type="EMBL" id="JBDIMF010000006">
    <property type="protein sequence ID" value="MEN2787379.1"/>
    <property type="molecule type" value="Genomic_DNA"/>
</dbReference>
<dbReference type="Gene3D" id="1.10.530.10">
    <property type="match status" value="1"/>
</dbReference>
<comment type="caution">
    <text evidence="2">The sequence shown here is derived from an EMBL/GenBank/DDBJ whole genome shotgun (WGS) entry which is preliminary data.</text>
</comment>
<protein>
    <submittedName>
        <fullName evidence="2">Peptidoglycan-binding protein</fullName>
    </submittedName>
</protein>
<accession>A0ABU9XV25</accession>
<gene>
    <name evidence="2" type="ORF">ABC969_13230</name>
</gene>
<dbReference type="Pfam" id="PF01471">
    <property type="entry name" value="PG_binding_1"/>
    <property type="match status" value="1"/>
</dbReference>
<evidence type="ECO:0000313" key="2">
    <source>
        <dbReference type="EMBL" id="MEN2787379.1"/>
    </source>
</evidence>
<evidence type="ECO:0000259" key="1">
    <source>
        <dbReference type="Pfam" id="PF01471"/>
    </source>
</evidence>
<dbReference type="InterPro" id="IPR002477">
    <property type="entry name" value="Peptidoglycan-bd-like"/>
</dbReference>
<dbReference type="Proteomes" id="UP001404104">
    <property type="component" value="Unassembled WGS sequence"/>
</dbReference>